<dbReference type="PANTHER" id="PTHR42686">
    <property type="entry name" value="GH17980P-RELATED"/>
    <property type="match status" value="1"/>
</dbReference>
<dbReference type="InterPro" id="IPR020471">
    <property type="entry name" value="AKR"/>
</dbReference>
<protein>
    <submittedName>
        <fullName evidence="2">Aldo/keto reductase</fullName>
    </submittedName>
</protein>
<sequence>MPQTNVVLDRFQGPLRLGLGGAPLGNLYAPLGDDEALQTIDTAWRLGVRYFDTAPLYGHGLSEVRLGRFLQVQPRDSFILSTKVGRLLVPDPDPPAERDGYVRGLPFEPRFDYSFDGALRSIDDSLRRLGVDRIDIAFIHDIDRHTHGDAQPARFREAMGGAYRALHRLRGEGVLGAIGIGVNEWQACRDAIVEGDFDCLMLAGRYTLLDNSAAAELVPLCIARDVRLILAGVFNSGILAIASGVAADARFDYRPADQQVRDKAAHIARICNEFDVALPAAALQFAMACRCAAAVVVGARSAAEIAQSIAHRDAPIPAALWEALVVEGLLPAGLPPGSWP</sequence>
<dbReference type="Gene3D" id="3.20.20.100">
    <property type="entry name" value="NADP-dependent oxidoreductase domain"/>
    <property type="match status" value="1"/>
</dbReference>
<evidence type="ECO:0000313" key="3">
    <source>
        <dbReference type="Proteomes" id="UP001365846"/>
    </source>
</evidence>
<proteinExistence type="predicted"/>
<organism evidence="2 3">
    <name type="scientific">Variovorax ureilyticus</name>
    <dbReference type="NCBI Taxonomy" id="1836198"/>
    <lineage>
        <taxon>Bacteria</taxon>
        <taxon>Pseudomonadati</taxon>
        <taxon>Pseudomonadota</taxon>
        <taxon>Betaproteobacteria</taxon>
        <taxon>Burkholderiales</taxon>
        <taxon>Comamonadaceae</taxon>
        <taxon>Variovorax</taxon>
    </lineage>
</organism>
<comment type="caution">
    <text evidence="2">The sequence shown here is derived from an EMBL/GenBank/DDBJ whole genome shotgun (WGS) entry which is preliminary data.</text>
</comment>
<dbReference type="InterPro" id="IPR023210">
    <property type="entry name" value="NADP_OxRdtase_dom"/>
</dbReference>
<gene>
    <name evidence="2" type="ORF">WKW77_15795</name>
</gene>
<evidence type="ECO:0000313" key="2">
    <source>
        <dbReference type="EMBL" id="MEJ8812548.1"/>
    </source>
</evidence>
<reference evidence="2 3" key="1">
    <citation type="submission" date="2024-03" db="EMBL/GenBank/DDBJ databases">
        <title>Novel species of the genus Variovorax.</title>
        <authorList>
            <person name="Liu Q."/>
            <person name="Xin Y.-H."/>
        </authorList>
    </citation>
    <scope>NUCLEOTIDE SEQUENCE [LARGE SCALE GENOMIC DNA]</scope>
    <source>
        <strain evidence="2 3">KACC 18899</strain>
    </source>
</reference>
<dbReference type="InterPro" id="IPR036812">
    <property type="entry name" value="NAD(P)_OxRdtase_dom_sf"/>
</dbReference>
<evidence type="ECO:0000259" key="1">
    <source>
        <dbReference type="Pfam" id="PF00248"/>
    </source>
</evidence>
<dbReference type="EMBL" id="JBBKZU010000006">
    <property type="protein sequence ID" value="MEJ8812548.1"/>
    <property type="molecule type" value="Genomic_DNA"/>
</dbReference>
<dbReference type="RefSeq" id="WP_340357799.1">
    <property type="nucleotide sequence ID" value="NZ_JBBKZU010000006.1"/>
</dbReference>
<keyword evidence="3" id="KW-1185">Reference proteome</keyword>
<dbReference type="SUPFAM" id="SSF51430">
    <property type="entry name" value="NAD(P)-linked oxidoreductase"/>
    <property type="match status" value="1"/>
</dbReference>
<dbReference type="Proteomes" id="UP001365846">
    <property type="component" value="Unassembled WGS sequence"/>
</dbReference>
<accession>A0ABU8VG42</accession>
<dbReference type="Pfam" id="PF00248">
    <property type="entry name" value="Aldo_ket_red"/>
    <property type="match status" value="1"/>
</dbReference>
<feature type="domain" description="NADP-dependent oxidoreductase" evidence="1">
    <location>
        <begin position="16"/>
        <end position="319"/>
    </location>
</feature>
<dbReference type="PANTHER" id="PTHR42686:SF1">
    <property type="entry name" value="GH17980P-RELATED"/>
    <property type="match status" value="1"/>
</dbReference>
<name>A0ABU8VG42_9BURK</name>